<proteinExistence type="predicted"/>
<organism evidence="1 2">
    <name type="scientific">Botrytis hyacinthi</name>
    <dbReference type="NCBI Taxonomy" id="278943"/>
    <lineage>
        <taxon>Eukaryota</taxon>
        <taxon>Fungi</taxon>
        <taxon>Dikarya</taxon>
        <taxon>Ascomycota</taxon>
        <taxon>Pezizomycotina</taxon>
        <taxon>Leotiomycetes</taxon>
        <taxon>Helotiales</taxon>
        <taxon>Sclerotiniaceae</taxon>
        <taxon>Botrytis</taxon>
    </lineage>
</organism>
<sequence>MVFRASVPPYPFITASPDNSNIKISHDYLLRSILALSASDLASDPTASTKSRNLTCTAIHHRVKTIASLNAAISSGVNSFEEGNAMLATCFILLFQSTLISDGLVEYMTFIPGTIAIAICMGSQQIKFIFRESWGNQDINSMDSALKQTPLIDGELAKSACRSIESLLPLCKAQGELDMYGALLITARSLITSSKDAYLSLRSIYNIFSFKMSYEDFRDLTRMSNDVGNAILAHLVALQLIMTPITRVERLQRDTRLVVRDKFNDGKTVKWLRHLHANVPDHMIKYYEWTRYVEDEIINGKYFGDKWE</sequence>
<accession>A0A4Z1GNR5</accession>
<dbReference type="AlphaFoldDB" id="A0A4Z1GNR5"/>
<protein>
    <submittedName>
        <fullName evidence="1">Uncharacterized protein</fullName>
    </submittedName>
</protein>
<reference evidence="1 2" key="1">
    <citation type="submission" date="2017-12" db="EMBL/GenBank/DDBJ databases">
        <title>Comparative genomics of Botrytis spp.</title>
        <authorList>
            <person name="Valero-Jimenez C.A."/>
            <person name="Tapia P."/>
            <person name="Veloso J."/>
            <person name="Silva-Moreno E."/>
            <person name="Staats M."/>
            <person name="Valdes J.H."/>
            <person name="Van Kan J.A.L."/>
        </authorList>
    </citation>
    <scope>NUCLEOTIDE SEQUENCE [LARGE SCALE GENOMIC DNA]</scope>
    <source>
        <strain evidence="1 2">Bh0001</strain>
    </source>
</reference>
<evidence type="ECO:0000313" key="2">
    <source>
        <dbReference type="Proteomes" id="UP000297814"/>
    </source>
</evidence>
<dbReference type="Proteomes" id="UP000297814">
    <property type="component" value="Unassembled WGS sequence"/>
</dbReference>
<comment type="caution">
    <text evidence="1">The sequence shown here is derived from an EMBL/GenBank/DDBJ whole genome shotgun (WGS) entry which is preliminary data.</text>
</comment>
<gene>
    <name evidence="1" type="ORF">BHYA_0133g00230</name>
</gene>
<keyword evidence="2" id="KW-1185">Reference proteome</keyword>
<evidence type="ECO:0000313" key="1">
    <source>
        <dbReference type="EMBL" id="TGO36181.1"/>
    </source>
</evidence>
<name>A0A4Z1GNR5_9HELO</name>
<dbReference type="EMBL" id="PQXK01000133">
    <property type="protein sequence ID" value="TGO36181.1"/>
    <property type="molecule type" value="Genomic_DNA"/>
</dbReference>